<name>A0A127PYW6_9BURK</name>
<dbReference type="STRING" id="279113.CPter91_0625"/>
<dbReference type="PATRIC" id="fig|279113.9.peg.633"/>
<organism evidence="1 2">
    <name type="scientific">Collimonas pratensis</name>
    <dbReference type="NCBI Taxonomy" id="279113"/>
    <lineage>
        <taxon>Bacteria</taxon>
        <taxon>Pseudomonadati</taxon>
        <taxon>Pseudomonadota</taxon>
        <taxon>Betaproteobacteria</taxon>
        <taxon>Burkholderiales</taxon>
        <taxon>Oxalobacteraceae</taxon>
        <taxon>Collimonas</taxon>
    </lineage>
</organism>
<protein>
    <submittedName>
        <fullName evidence="1">Uncharacterized protein</fullName>
    </submittedName>
</protein>
<reference evidence="1 2" key="1">
    <citation type="submission" date="2015-11" db="EMBL/GenBank/DDBJ databases">
        <title>Exploring the genomic traits of fungus-feeding bacterial genus Collimonas.</title>
        <authorList>
            <person name="Song C."/>
            <person name="Schmidt R."/>
            <person name="de Jager V."/>
            <person name="Krzyzanowska D."/>
            <person name="Jongedijk E."/>
            <person name="Cankar K."/>
            <person name="Beekwilder J."/>
            <person name="van Veen A."/>
            <person name="de Boer W."/>
            <person name="van Veen J.A."/>
            <person name="Garbeva P."/>
        </authorList>
    </citation>
    <scope>NUCLEOTIDE SEQUENCE [LARGE SCALE GENOMIC DNA]</scope>
    <source>
        <strain evidence="1 2">Ter91</strain>
    </source>
</reference>
<dbReference type="Proteomes" id="UP000074561">
    <property type="component" value="Chromosome"/>
</dbReference>
<evidence type="ECO:0000313" key="1">
    <source>
        <dbReference type="EMBL" id="AMP03020.1"/>
    </source>
</evidence>
<dbReference type="EMBL" id="CP013234">
    <property type="protein sequence ID" value="AMP03020.1"/>
    <property type="molecule type" value="Genomic_DNA"/>
</dbReference>
<proteinExistence type="predicted"/>
<evidence type="ECO:0000313" key="2">
    <source>
        <dbReference type="Proteomes" id="UP000074561"/>
    </source>
</evidence>
<accession>A0A127PYW6</accession>
<dbReference type="KEGG" id="cpra:CPter91_0625"/>
<dbReference type="AlphaFoldDB" id="A0A127PYW6"/>
<gene>
    <name evidence="1" type="ORF">CPter91_0625</name>
</gene>
<sequence length="39" mass="4360">MNTKHGVIYSVLEGRYSDHDEAIKTGAAWLPAIESERTI</sequence>